<dbReference type="Proteomes" id="UP000190539">
    <property type="component" value="Unassembled WGS sequence"/>
</dbReference>
<name>A0A1V4A4G0_9ACTN</name>
<feature type="domain" description="HTH gntR-type" evidence="4">
    <location>
        <begin position="9"/>
        <end position="76"/>
    </location>
</feature>
<dbReference type="PRINTS" id="PR00035">
    <property type="entry name" value="HTHGNTR"/>
</dbReference>
<protein>
    <submittedName>
        <fullName evidence="5">GntR family transcriptional regulator</fullName>
    </submittedName>
</protein>
<keyword evidence="3" id="KW-0804">Transcription</keyword>
<gene>
    <name evidence="5" type="ORF">B1H18_24580</name>
</gene>
<evidence type="ECO:0000256" key="2">
    <source>
        <dbReference type="ARBA" id="ARBA00023125"/>
    </source>
</evidence>
<dbReference type="CDD" id="cd07377">
    <property type="entry name" value="WHTH_GntR"/>
    <property type="match status" value="1"/>
</dbReference>
<dbReference type="InterPro" id="IPR008920">
    <property type="entry name" value="TF_FadR/GntR_C"/>
</dbReference>
<dbReference type="Gene3D" id="1.10.10.10">
    <property type="entry name" value="Winged helix-like DNA-binding domain superfamily/Winged helix DNA-binding domain"/>
    <property type="match status" value="1"/>
</dbReference>
<dbReference type="InterPro" id="IPR036390">
    <property type="entry name" value="WH_DNA-bd_sf"/>
</dbReference>
<evidence type="ECO:0000313" key="6">
    <source>
        <dbReference type="Proteomes" id="UP000190539"/>
    </source>
</evidence>
<dbReference type="EMBL" id="MVFC01000026">
    <property type="protein sequence ID" value="OON74684.1"/>
    <property type="molecule type" value="Genomic_DNA"/>
</dbReference>
<dbReference type="Gene3D" id="1.20.120.530">
    <property type="entry name" value="GntR ligand-binding domain-like"/>
    <property type="match status" value="1"/>
</dbReference>
<keyword evidence="1" id="KW-0805">Transcription regulation</keyword>
<proteinExistence type="predicted"/>
<dbReference type="STRING" id="83656.B1H18_24580"/>
<reference evidence="5 6" key="1">
    <citation type="submission" date="2017-02" db="EMBL/GenBank/DDBJ databases">
        <title>Draft Genome Sequence of Streptomyces tsukubaensis F601, a Producer of the immunosuppressant tacrolimus FK506.</title>
        <authorList>
            <person name="Zong G."/>
            <person name="Zhong C."/>
            <person name="Fu J."/>
            <person name="Qin R."/>
            <person name="Cao G."/>
        </authorList>
    </citation>
    <scope>NUCLEOTIDE SEQUENCE [LARGE SCALE GENOMIC DNA]</scope>
    <source>
        <strain evidence="5 6">F601</strain>
    </source>
</reference>
<dbReference type="AlphaFoldDB" id="A0A1V4A4G0"/>
<dbReference type="PROSITE" id="PS50949">
    <property type="entry name" value="HTH_GNTR"/>
    <property type="match status" value="1"/>
</dbReference>
<dbReference type="InterPro" id="IPR036388">
    <property type="entry name" value="WH-like_DNA-bd_sf"/>
</dbReference>
<evidence type="ECO:0000256" key="3">
    <source>
        <dbReference type="ARBA" id="ARBA00023163"/>
    </source>
</evidence>
<dbReference type="InterPro" id="IPR011711">
    <property type="entry name" value="GntR_C"/>
</dbReference>
<evidence type="ECO:0000259" key="4">
    <source>
        <dbReference type="PROSITE" id="PS50949"/>
    </source>
</evidence>
<evidence type="ECO:0000313" key="5">
    <source>
        <dbReference type="EMBL" id="OON74684.1"/>
    </source>
</evidence>
<dbReference type="SMART" id="SM00345">
    <property type="entry name" value="HTH_GNTR"/>
    <property type="match status" value="1"/>
</dbReference>
<dbReference type="PANTHER" id="PTHR43537:SF45">
    <property type="entry name" value="GNTR FAMILY REGULATORY PROTEIN"/>
    <property type="match status" value="1"/>
</dbReference>
<dbReference type="GO" id="GO:0003677">
    <property type="term" value="F:DNA binding"/>
    <property type="evidence" value="ECO:0007669"/>
    <property type="project" value="UniProtKB-KW"/>
</dbReference>
<dbReference type="SUPFAM" id="SSF46785">
    <property type="entry name" value="Winged helix' DNA-binding domain"/>
    <property type="match status" value="1"/>
</dbReference>
<organism evidence="5 6">
    <name type="scientific">Streptomyces tsukubensis</name>
    <dbReference type="NCBI Taxonomy" id="83656"/>
    <lineage>
        <taxon>Bacteria</taxon>
        <taxon>Bacillati</taxon>
        <taxon>Actinomycetota</taxon>
        <taxon>Actinomycetes</taxon>
        <taxon>Kitasatosporales</taxon>
        <taxon>Streptomycetaceae</taxon>
        <taxon>Streptomyces</taxon>
    </lineage>
</organism>
<accession>A0A1V4A4G0</accession>
<dbReference type="OrthoDB" id="8664638at2"/>
<dbReference type="GO" id="GO:0003700">
    <property type="term" value="F:DNA-binding transcription factor activity"/>
    <property type="evidence" value="ECO:0007669"/>
    <property type="project" value="InterPro"/>
</dbReference>
<dbReference type="RefSeq" id="WP_077971283.1">
    <property type="nucleotide sequence ID" value="NZ_CP045178.1"/>
</dbReference>
<dbReference type="Pfam" id="PF07729">
    <property type="entry name" value="FCD"/>
    <property type="match status" value="1"/>
</dbReference>
<comment type="caution">
    <text evidence="5">The sequence shown here is derived from an EMBL/GenBank/DDBJ whole genome shotgun (WGS) entry which is preliminary data.</text>
</comment>
<dbReference type="SUPFAM" id="SSF48008">
    <property type="entry name" value="GntR ligand-binding domain-like"/>
    <property type="match status" value="1"/>
</dbReference>
<dbReference type="InterPro" id="IPR000524">
    <property type="entry name" value="Tscrpt_reg_HTH_GntR"/>
</dbReference>
<dbReference type="SMART" id="SM00895">
    <property type="entry name" value="FCD"/>
    <property type="match status" value="1"/>
</dbReference>
<evidence type="ECO:0000256" key="1">
    <source>
        <dbReference type="ARBA" id="ARBA00023015"/>
    </source>
</evidence>
<sequence>MTATAAPLGAVRERVLAGLRQDIVGGRLRPGDRLVERELAERYAVSRVPVREALRALISEGFVTLETPRRMVVRRLSPRDVGELFELREALEVHAAGLAAVRATPESLAELASLLALTADATAAADFDGLTEINARFHQRILAMADNTMLIAAMKPVEGRLRRPTRQTEEWAQLIDEHHVLYEAIAAGDAGRARSTALAHVRASRVATVRSLFGAAGADAPVP</sequence>
<keyword evidence="6" id="KW-1185">Reference proteome</keyword>
<dbReference type="Pfam" id="PF00392">
    <property type="entry name" value="GntR"/>
    <property type="match status" value="1"/>
</dbReference>
<keyword evidence="2" id="KW-0238">DNA-binding</keyword>
<dbReference type="PANTHER" id="PTHR43537">
    <property type="entry name" value="TRANSCRIPTIONAL REGULATOR, GNTR FAMILY"/>
    <property type="match status" value="1"/>
</dbReference>